<evidence type="ECO:0000259" key="6">
    <source>
        <dbReference type="Pfam" id="PF01494"/>
    </source>
</evidence>
<organism evidence="7 8">
    <name type="scientific">Dactylosporangium sucinum</name>
    <dbReference type="NCBI Taxonomy" id="1424081"/>
    <lineage>
        <taxon>Bacteria</taxon>
        <taxon>Bacillati</taxon>
        <taxon>Actinomycetota</taxon>
        <taxon>Actinomycetes</taxon>
        <taxon>Micromonosporales</taxon>
        <taxon>Micromonosporaceae</taxon>
        <taxon>Dactylosporangium</taxon>
    </lineage>
</organism>
<evidence type="ECO:0000256" key="2">
    <source>
        <dbReference type="ARBA" id="ARBA00022630"/>
    </source>
</evidence>
<proteinExistence type="predicted"/>
<evidence type="ECO:0000256" key="5">
    <source>
        <dbReference type="ARBA" id="ARBA00023033"/>
    </source>
</evidence>
<dbReference type="GO" id="GO:0071949">
    <property type="term" value="F:FAD binding"/>
    <property type="evidence" value="ECO:0007669"/>
    <property type="project" value="InterPro"/>
</dbReference>
<dbReference type="GO" id="GO:0004497">
    <property type="term" value="F:monooxygenase activity"/>
    <property type="evidence" value="ECO:0007669"/>
    <property type="project" value="UniProtKB-KW"/>
</dbReference>
<evidence type="ECO:0000313" key="7">
    <source>
        <dbReference type="EMBL" id="GGM70317.1"/>
    </source>
</evidence>
<reference evidence="7" key="2">
    <citation type="submission" date="2020-09" db="EMBL/GenBank/DDBJ databases">
        <authorList>
            <person name="Sun Q."/>
            <person name="Ohkuma M."/>
        </authorList>
    </citation>
    <scope>NUCLEOTIDE SEQUENCE</scope>
    <source>
        <strain evidence="7">JCM 19831</strain>
    </source>
</reference>
<name>A0A917UBN9_9ACTN</name>
<dbReference type="EMBL" id="BMPI01000060">
    <property type="protein sequence ID" value="GGM70317.1"/>
    <property type="molecule type" value="Genomic_DNA"/>
</dbReference>
<dbReference type="SUPFAM" id="SSF54373">
    <property type="entry name" value="FAD-linked reductases, C-terminal domain"/>
    <property type="match status" value="1"/>
</dbReference>
<dbReference type="PANTHER" id="PTHR13789">
    <property type="entry name" value="MONOOXYGENASE"/>
    <property type="match status" value="1"/>
</dbReference>
<evidence type="ECO:0000256" key="1">
    <source>
        <dbReference type="ARBA" id="ARBA00001974"/>
    </source>
</evidence>
<evidence type="ECO:0000256" key="3">
    <source>
        <dbReference type="ARBA" id="ARBA00022827"/>
    </source>
</evidence>
<dbReference type="SUPFAM" id="SSF51905">
    <property type="entry name" value="FAD/NAD(P)-binding domain"/>
    <property type="match status" value="1"/>
</dbReference>
<dbReference type="PRINTS" id="PR00420">
    <property type="entry name" value="RNGMNOXGNASE"/>
</dbReference>
<dbReference type="Proteomes" id="UP000642070">
    <property type="component" value="Unassembled WGS sequence"/>
</dbReference>
<comment type="cofactor">
    <cofactor evidence="1">
        <name>FAD</name>
        <dbReference type="ChEBI" id="CHEBI:57692"/>
    </cofactor>
</comment>
<keyword evidence="8" id="KW-1185">Reference proteome</keyword>
<dbReference type="InterPro" id="IPR002938">
    <property type="entry name" value="FAD-bd"/>
</dbReference>
<protein>
    <submittedName>
        <fullName evidence="7">Salicylate hydroxylase</fullName>
    </submittedName>
</protein>
<reference evidence="7" key="1">
    <citation type="journal article" date="2014" name="Int. J. Syst. Evol. Microbiol.">
        <title>Complete genome sequence of Corynebacterium casei LMG S-19264T (=DSM 44701T), isolated from a smear-ripened cheese.</title>
        <authorList>
            <consortium name="US DOE Joint Genome Institute (JGI-PGF)"/>
            <person name="Walter F."/>
            <person name="Albersmeier A."/>
            <person name="Kalinowski J."/>
            <person name="Ruckert C."/>
        </authorList>
    </citation>
    <scope>NUCLEOTIDE SEQUENCE</scope>
    <source>
        <strain evidence="7">JCM 19831</strain>
    </source>
</reference>
<dbReference type="Pfam" id="PF01494">
    <property type="entry name" value="FAD_binding_3"/>
    <property type="match status" value="1"/>
</dbReference>
<dbReference type="InterPro" id="IPR050493">
    <property type="entry name" value="FAD-dep_Monooxygenase_BioMet"/>
</dbReference>
<dbReference type="AlphaFoldDB" id="A0A917UBN9"/>
<evidence type="ECO:0000313" key="8">
    <source>
        <dbReference type="Proteomes" id="UP000642070"/>
    </source>
</evidence>
<sequence length="393" mass="42222">MGSSAPLRIAVVGAGIGGLATAIALRAKGHEVVVYDQASELTAIGAGIALGANGMKVLDRMGLGRAVRDAASNLQRIQFHHWKTGDIFYEHPMGDWYDERFGGPFLGIHRADMHQVLLDAYDGSPILGHRATAVRESEDAAEVEFANGTTVTADVVIGADGLRSAVREHVTGPDEAVFSAMSCYRGLVPVEKVPGGDEMGLTFFLGPNRHLVVYPVRGGELINFVAYVPDPEWTLESWSSKADSAEAVAAFAGWNDTVTTMLSNVQETGRWALYDREPLRRWSTGRVTLLGDAAHPMLPHAGQGSNQAIEDVAVLAALLDTPGLPVAEALHRYEQIRKPRTRQIQMGSRGNAACFQLPDGPAADERNGRLLALPDNVAWIHGHDPESDLTPVA</sequence>
<feature type="domain" description="FAD-binding" evidence="6">
    <location>
        <begin position="9"/>
        <end position="345"/>
    </location>
</feature>
<dbReference type="InterPro" id="IPR036188">
    <property type="entry name" value="FAD/NAD-bd_sf"/>
</dbReference>
<keyword evidence="2" id="KW-0285">Flavoprotein</keyword>
<gene>
    <name evidence="7" type="ORF">GCM10007977_085140</name>
</gene>
<dbReference type="RefSeq" id="WP_190255755.1">
    <property type="nucleotide sequence ID" value="NZ_BMPI01000060.1"/>
</dbReference>
<keyword evidence="3" id="KW-0274">FAD</keyword>
<dbReference type="PANTHER" id="PTHR13789:SF318">
    <property type="entry name" value="GERANYLGERANYL DIPHOSPHATE REDUCTASE"/>
    <property type="match status" value="1"/>
</dbReference>
<dbReference type="Gene3D" id="3.50.50.60">
    <property type="entry name" value="FAD/NAD(P)-binding domain"/>
    <property type="match status" value="1"/>
</dbReference>
<keyword evidence="5" id="KW-0503">Monooxygenase</keyword>
<comment type="caution">
    <text evidence="7">The sequence shown here is derived from an EMBL/GenBank/DDBJ whole genome shotgun (WGS) entry which is preliminary data.</text>
</comment>
<keyword evidence="4" id="KW-0560">Oxidoreductase</keyword>
<evidence type="ECO:0000256" key="4">
    <source>
        <dbReference type="ARBA" id="ARBA00023002"/>
    </source>
</evidence>
<accession>A0A917UBN9</accession>